<sequence length="160" mass="18318">MGGCLTLLEHDELTIMYGKLLDGLTPTNVKLTPFGPVLDDSVVYFYGCIRFYDINETYMPDRVTRQFGRAHRIPGPEPSVPHYLQWYEEHSHVRVSNPAHEAAPGDDNDLVDPPATVQSRDTHDWHEVQSIVLSRMSKHDPDLLAEGYRRLHDLLVRRGL</sequence>
<proteinExistence type="predicted"/>
<keyword evidence="2" id="KW-1185">Reference proteome</keyword>
<accession>A0AAV3RDG5</accession>
<name>A0AAV3RDG5_LITER</name>
<dbReference type="AlphaFoldDB" id="A0AAV3RDG5"/>
<comment type="caution">
    <text evidence="1">The sequence shown here is derived from an EMBL/GenBank/DDBJ whole genome shotgun (WGS) entry which is preliminary data.</text>
</comment>
<gene>
    <name evidence="1" type="ORF">LIER_41721</name>
</gene>
<dbReference type="EMBL" id="BAABME010026739">
    <property type="protein sequence ID" value="GAA0174427.1"/>
    <property type="molecule type" value="Genomic_DNA"/>
</dbReference>
<evidence type="ECO:0000313" key="1">
    <source>
        <dbReference type="EMBL" id="GAA0174427.1"/>
    </source>
</evidence>
<dbReference type="Proteomes" id="UP001454036">
    <property type="component" value="Unassembled WGS sequence"/>
</dbReference>
<reference evidence="1 2" key="1">
    <citation type="submission" date="2024-01" db="EMBL/GenBank/DDBJ databases">
        <title>The complete chloroplast genome sequence of Lithospermum erythrorhizon: insights into the phylogenetic relationship among Boraginaceae species and the maternal lineages of purple gromwells.</title>
        <authorList>
            <person name="Okada T."/>
            <person name="Watanabe K."/>
        </authorList>
    </citation>
    <scope>NUCLEOTIDE SEQUENCE [LARGE SCALE GENOMIC DNA]</scope>
</reference>
<protein>
    <submittedName>
        <fullName evidence="1">Uncharacterized protein</fullName>
    </submittedName>
</protein>
<organism evidence="1 2">
    <name type="scientific">Lithospermum erythrorhizon</name>
    <name type="common">Purple gromwell</name>
    <name type="synonym">Lithospermum officinale var. erythrorhizon</name>
    <dbReference type="NCBI Taxonomy" id="34254"/>
    <lineage>
        <taxon>Eukaryota</taxon>
        <taxon>Viridiplantae</taxon>
        <taxon>Streptophyta</taxon>
        <taxon>Embryophyta</taxon>
        <taxon>Tracheophyta</taxon>
        <taxon>Spermatophyta</taxon>
        <taxon>Magnoliopsida</taxon>
        <taxon>eudicotyledons</taxon>
        <taxon>Gunneridae</taxon>
        <taxon>Pentapetalae</taxon>
        <taxon>asterids</taxon>
        <taxon>lamiids</taxon>
        <taxon>Boraginales</taxon>
        <taxon>Boraginaceae</taxon>
        <taxon>Boraginoideae</taxon>
        <taxon>Lithospermeae</taxon>
        <taxon>Lithospermum</taxon>
    </lineage>
</organism>
<evidence type="ECO:0000313" key="2">
    <source>
        <dbReference type="Proteomes" id="UP001454036"/>
    </source>
</evidence>